<reference evidence="1 2" key="1">
    <citation type="submission" date="2020-08" db="EMBL/GenBank/DDBJ databases">
        <title>Genome sequence of Weissella diestrammenae KACC 16890T.</title>
        <authorList>
            <person name="Hyun D.-W."/>
            <person name="Bae J.-W."/>
        </authorList>
    </citation>
    <scope>NUCLEOTIDE SEQUENCE [LARGE SCALE GENOMIC DNA]</scope>
    <source>
        <strain evidence="1 2">KACC 16890</strain>
    </source>
</reference>
<gene>
    <name evidence="1" type="ORF">H9L19_03575</name>
</gene>
<name>A0A7G9T772_9LACO</name>
<dbReference type="Proteomes" id="UP000515800">
    <property type="component" value="Chromosome"/>
</dbReference>
<proteinExistence type="predicted"/>
<dbReference type="AlphaFoldDB" id="A0A7G9T772"/>
<dbReference type="KEGG" id="wdi:H9L19_03575"/>
<dbReference type="EMBL" id="CP060724">
    <property type="protein sequence ID" value="QNN75947.1"/>
    <property type="molecule type" value="Genomic_DNA"/>
</dbReference>
<sequence>MQIKNTLSFWIRMLLILTSISILGFTINGYIHAKTINTKNGSKTIVRPSAEYPLGAATSATFYAGGEMVFDPNTTTDIKGQFYAGEYRFGFDFNTEDYPYTPSTKIQNFSKDTTSQLPDHFDPSLISAKRFSNSFIRVLSKQDSMVGTDNQPLHYVMGDNADNNSISDTELSSILNQQQDAINNFKQKDYTINNQSATLGDIDYFKKNNVKTAQDAVNNVIHVSDYYASLTATTYNNDGEINGYRESAFNSAIKSITTNTTEIKATNDNYANTPAIQINVDMNQTDKQGIAAINIDGHANNQLYQNAQAIVINLLNFDQTKQKVPYFILNYHNFSSFNFGQSAWLSVNGYTTEQVKSAQKAPEANQFFPSTTSGDADHSLFSQRYDLSNSQNTKLKYHTASHILHNFSTLAGDDAAENTNSITLNANSGTSNGYAFIGTILAPNTSVIIKGDAEESFVGNVITAENLLLSLNGLNMNTDKSFGASFNQDGDFPGTSEIEDTTDVPQITSIGLPDNVNFAPENTSTNYSFQYSLNNNDAIDPPSTTMHVLDGRKFSNTLRIEQPANSTNVIWAKMNNTTWKKYTVNGKNPLAPNKTDTAQSTSLTIDDVTEDLKTNDIATDYDDKTVYAGENINGTYQIDNQDRQFIGQHLSHINQIAFVVASESDNLSKMSDAEIKAKYANTITKYTLNVHGDILVNYPKTFDFGIYKLGSGNKDSKHLATGMLYVENPFYQNWRLDVTNNTSKDQSAFNPLLLEKSTVFSMQQYVLDSNTDDSWTPSNLVNLGYLTNAAEHGTYLLTLDTKTSSGLSNHWQDVQPSKDDQFYKSTILLDFNPTYSDGYVKRTGTFTFDAKWTLNIPDRTTPLNKIKIK</sequence>
<organism evidence="1 2">
    <name type="scientific">Weissella diestrammenae</name>
    <dbReference type="NCBI Taxonomy" id="1162633"/>
    <lineage>
        <taxon>Bacteria</taxon>
        <taxon>Bacillati</taxon>
        <taxon>Bacillota</taxon>
        <taxon>Bacilli</taxon>
        <taxon>Lactobacillales</taxon>
        <taxon>Lactobacillaceae</taxon>
        <taxon>Weissella</taxon>
    </lineage>
</organism>
<evidence type="ECO:0000313" key="1">
    <source>
        <dbReference type="EMBL" id="QNN75947.1"/>
    </source>
</evidence>
<protein>
    <submittedName>
        <fullName evidence="1">Uncharacterized protein</fullName>
    </submittedName>
</protein>
<dbReference type="RefSeq" id="WP_187529775.1">
    <property type="nucleotide sequence ID" value="NZ_CP060724.1"/>
</dbReference>
<evidence type="ECO:0000313" key="2">
    <source>
        <dbReference type="Proteomes" id="UP000515800"/>
    </source>
</evidence>
<accession>A0A7G9T772</accession>
<keyword evidence="2" id="KW-1185">Reference proteome</keyword>